<proteinExistence type="inferred from homology"/>
<sequence>MALGGSLAGLHHRALIELNARACRTLERNAALFTAGQKTPQIICADVRDIDCVALGHIEVVTGGPPCQPFSLGGKALAYNDKRDLFPAAIAVIRATRPLAFVLENVKGLLRRSFQPYFAYIIQRLTYPEIELRAGESWTEHSARLKDIAQRGGVSAAAVARGLSYQVSWQLLQAADYGVPQCRERVFIVWLRSDVRAKMGSYFVFPQPTHAQGRLLYEQYVSHEYWARQHLAVPAAYSSKDNCPMQAVQDFARSPLKPWRTLREALTGLPPYAASSVEAQAAGLSGHVLQRGAKSYAGHTGSVWDWPAKTIKAGVHSVPGGENMIALGEWQVRYLTVREAARVQCFPDEYVFADSWSESMRQIGNAVPVTLAQTVIAAVLKTLRQVSK</sequence>
<comment type="similarity">
    <text evidence="7">Belongs to the class I-like SAM-binding methyltransferase superfamily. C5-methyltransferase family.</text>
</comment>
<dbReference type="Proteomes" id="UP000733611">
    <property type="component" value="Unassembled WGS sequence"/>
</dbReference>
<dbReference type="EMBL" id="JAHLFE010000090">
    <property type="protein sequence ID" value="MBU3844116.1"/>
    <property type="molecule type" value="Genomic_DNA"/>
</dbReference>
<dbReference type="GO" id="GO:0009307">
    <property type="term" value="P:DNA restriction-modification system"/>
    <property type="evidence" value="ECO:0007669"/>
    <property type="project" value="UniProtKB-KW"/>
</dbReference>
<evidence type="ECO:0000256" key="4">
    <source>
        <dbReference type="ARBA" id="ARBA00022691"/>
    </source>
</evidence>
<dbReference type="InterPro" id="IPR018117">
    <property type="entry name" value="C5_DNA_meth_AS"/>
</dbReference>
<dbReference type="GO" id="GO:0044027">
    <property type="term" value="P:negative regulation of gene expression via chromosomal CpG island methylation"/>
    <property type="evidence" value="ECO:0007669"/>
    <property type="project" value="TreeGrafter"/>
</dbReference>
<evidence type="ECO:0000256" key="1">
    <source>
        <dbReference type="ARBA" id="ARBA00011975"/>
    </source>
</evidence>
<evidence type="ECO:0000256" key="5">
    <source>
        <dbReference type="ARBA" id="ARBA00022747"/>
    </source>
</evidence>
<gene>
    <name evidence="8" type="ORF">H9847_04485</name>
</gene>
<dbReference type="AlphaFoldDB" id="A0A948TFL3"/>
<dbReference type="Gene3D" id="3.40.50.150">
    <property type="entry name" value="Vaccinia Virus protein VP39"/>
    <property type="match status" value="1"/>
</dbReference>
<dbReference type="PROSITE" id="PS51679">
    <property type="entry name" value="SAM_MT_C5"/>
    <property type="match status" value="1"/>
</dbReference>
<keyword evidence="4 7" id="KW-0949">S-adenosyl-L-methionine</keyword>
<name>A0A948TFL3_9GAMM</name>
<dbReference type="Gene3D" id="3.90.120.10">
    <property type="entry name" value="DNA Methylase, subunit A, domain 2"/>
    <property type="match status" value="1"/>
</dbReference>
<evidence type="ECO:0000256" key="6">
    <source>
        <dbReference type="ARBA" id="ARBA00047422"/>
    </source>
</evidence>
<comment type="catalytic activity">
    <reaction evidence="6">
        <text>a 2'-deoxycytidine in DNA + S-adenosyl-L-methionine = a 5-methyl-2'-deoxycytidine in DNA + S-adenosyl-L-homocysteine + H(+)</text>
        <dbReference type="Rhea" id="RHEA:13681"/>
        <dbReference type="Rhea" id="RHEA-COMP:11369"/>
        <dbReference type="Rhea" id="RHEA-COMP:11370"/>
        <dbReference type="ChEBI" id="CHEBI:15378"/>
        <dbReference type="ChEBI" id="CHEBI:57856"/>
        <dbReference type="ChEBI" id="CHEBI:59789"/>
        <dbReference type="ChEBI" id="CHEBI:85452"/>
        <dbReference type="ChEBI" id="CHEBI:85454"/>
        <dbReference type="EC" id="2.1.1.37"/>
    </reaction>
</comment>
<dbReference type="GO" id="GO:0003677">
    <property type="term" value="F:DNA binding"/>
    <property type="evidence" value="ECO:0007669"/>
    <property type="project" value="TreeGrafter"/>
</dbReference>
<reference evidence="8" key="1">
    <citation type="journal article" date="2021" name="PeerJ">
        <title>Extensive microbial diversity within the chicken gut microbiome revealed by metagenomics and culture.</title>
        <authorList>
            <person name="Gilroy R."/>
            <person name="Ravi A."/>
            <person name="Getino M."/>
            <person name="Pursley I."/>
            <person name="Horton D.L."/>
            <person name="Alikhan N.F."/>
            <person name="Baker D."/>
            <person name="Gharbi K."/>
            <person name="Hall N."/>
            <person name="Watson M."/>
            <person name="Adriaenssens E.M."/>
            <person name="Foster-Nyarko E."/>
            <person name="Jarju S."/>
            <person name="Secka A."/>
            <person name="Antonio M."/>
            <person name="Oren A."/>
            <person name="Chaudhuri R.R."/>
            <person name="La Ragione R."/>
            <person name="Hildebrand F."/>
            <person name="Pallen M.J."/>
        </authorList>
    </citation>
    <scope>NUCLEOTIDE SEQUENCE</scope>
    <source>
        <strain evidence="8">378</strain>
    </source>
</reference>
<keyword evidence="2 7" id="KW-0489">Methyltransferase</keyword>
<evidence type="ECO:0000256" key="2">
    <source>
        <dbReference type="ARBA" id="ARBA00022603"/>
    </source>
</evidence>
<accession>A0A948TFL3</accession>
<evidence type="ECO:0000313" key="9">
    <source>
        <dbReference type="Proteomes" id="UP000733611"/>
    </source>
</evidence>
<dbReference type="PANTHER" id="PTHR10629">
    <property type="entry name" value="CYTOSINE-SPECIFIC METHYLTRANSFERASE"/>
    <property type="match status" value="1"/>
</dbReference>
<dbReference type="InterPro" id="IPR050390">
    <property type="entry name" value="C5-Methyltransferase"/>
</dbReference>
<dbReference type="PANTHER" id="PTHR10629:SF52">
    <property type="entry name" value="DNA (CYTOSINE-5)-METHYLTRANSFERASE 1"/>
    <property type="match status" value="1"/>
</dbReference>
<organism evidence="8 9">
    <name type="scientific">Candidatus Anaerobiospirillum pullicola</name>
    <dbReference type="NCBI Taxonomy" id="2838451"/>
    <lineage>
        <taxon>Bacteria</taxon>
        <taxon>Pseudomonadati</taxon>
        <taxon>Pseudomonadota</taxon>
        <taxon>Gammaproteobacteria</taxon>
        <taxon>Aeromonadales</taxon>
        <taxon>Succinivibrionaceae</taxon>
        <taxon>Anaerobiospirillum</taxon>
    </lineage>
</organism>
<dbReference type="Pfam" id="PF00145">
    <property type="entry name" value="DNA_methylase"/>
    <property type="match status" value="2"/>
</dbReference>
<evidence type="ECO:0000313" key="8">
    <source>
        <dbReference type="EMBL" id="MBU3844116.1"/>
    </source>
</evidence>
<dbReference type="GO" id="GO:0032259">
    <property type="term" value="P:methylation"/>
    <property type="evidence" value="ECO:0007669"/>
    <property type="project" value="UniProtKB-KW"/>
</dbReference>
<dbReference type="PROSITE" id="PS00095">
    <property type="entry name" value="C5_MTASE_2"/>
    <property type="match status" value="1"/>
</dbReference>
<feature type="active site" evidence="7">
    <location>
        <position position="67"/>
    </location>
</feature>
<dbReference type="GO" id="GO:0003886">
    <property type="term" value="F:DNA (cytosine-5-)-methyltransferase activity"/>
    <property type="evidence" value="ECO:0007669"/>
    <property type="project" value="UniProtKB-EC"/>
</dbReference>
<protein>
    <recommendedName>
        <fullName evidence="1">DNA (cytosine-5-)-methyltransferase</fullName>
        <ecNumber evidence="1">2.1.1.37</ecNumber>
    </recommendedName>
</protein>
<keyword evidence="5" id="KW-0680">Restriction system</keyword>
<dbReference type="InterPro" id="IPR029063">
    <property type="entry name" value="SAM-dependent_MTases_sf"/>
</dbReference>
<evidence type="ECO:0000256" key="7">
    <source>
        <dbReference type="PROSITE-ProRule" id="PRU01016"/>
    </source>
</evidence>
<dbReference type="EC" id="2.1.1.37" evidence="1"/>
<reference evidence="8" key="2">
    <citation type="submission" date="2021-04" db="EMBL/GenBank/DDBJ databases">
        <authorList>
            <person name="Gilroy R."/>
        </authorList>
    </citation>
    <scope>NUCLEOTIDE SEQUENCE</scope>
    <source>
        <strain evidence="8">378</strain>
    </source>
</reference>
<dbReference type="SUPFAM" id="SSF53335">
    <property type="entry name" value="S-adenosyl-L-methionine-dependent methyltransferases"/>
    <property type="match status" value="1"/>
</dbReference>
<evidence type="ECO:0000256" key="3">
    <source>
        <dbReference type="ARBA" id="ARBA00022679"/>
    </source>
</evidence>
<dbReference type="InterPro" id="IPR031303">
    <property type="entry name" value="C5_meth_CS"/>
</dbReference>
<comment type="caution">
    <text evidence="8">The sequence shown here is derived from an EMBL/GenBank/DDBJ whole genome shotgun (WGS) entry which is preliminary data.</text>
</comment>
<keyword evidence="3 7" id="KW-0808">Transferase</keyword>
<dbReference type="InterPro" id="IPR001525">
    <property type="entry name" value="C5_MeTfrase"/>
</dbReference>
<dbReference type="PROSITE" id="PS00094">
    <property type="entry name" value="C5_MTASE_1"/>
    <property type="match status" value="1"/>
</dbReference>